<evidence type="ECO:0000256" key="7">
    <source>
        <dbReference type="SAM" id="Coils"/>
    </source>
</evidence>
<evidence type="ECO:0000256" key="1">
    <source>
        <dbReference type="ARBA" id="ARBA00001947"/>
    </source>
</evidence>
<comment type="cofactor">
    <cofactor evidence="1">
        <name>Zn(2+)</name>
        <dbReference type="ChEBI" id="CHEBI:29105"/>
    </cofactor>
</comment>
<dbReference type="CDD" id="cd12797">
    <property type="entry name" value="M23_peptidase"/>
    <property type="match status" value="1"/>
</dbReference>
<feature type="signal peptide" evidence="9">
    <location>
        <begin position="1"/>
        <end position="28"/>
    </location>
</feature>
<dbReference type="OrthoDB" id="9809144at2"/>
<dbReference type="InterPro" id="IPR016047">
    <property type="entry name" value="M23ase_b-sheet_dom"/>
</dbReference>
<dbReference type="Gene3D" id="6.10.250.3150">
    <property type="match status" value="1"/>
</dbReference>
<dbReference type="GO" id="GO:0004222">
    <property type="term" value="F:metalloendopeptidase activity"/>
    <property type="evidence" value="ECO:0007669"/>
    <property type="project" value="TreeGrafter"/>
</dbReference>
<dbReference type="InterPro" id="IPR011055">
    <property type="entry name" value="Dup_hybrid_motif"/>
</dbReference>
<evidence type="ECO:0000256" key="3">
    <source>
        <dbReference type="ARBA" id="ARBA00022723"/>
    </source>
</evidence>
<dbReference type="PANTHER" id="PTHR21666:SF288">
    <property type="entry name" value="CELL DIVISION PROTEIN YTFB"/>
    <property type="match status" value="1"/>
</dbReference>
<evidence type="ECO:0000256" key="8">
    <source>
        <dbReference type="SAM" id="MobiDB-lite"/>
    </source>
</evidence>
<dbReference type="Pfam" id="PF01551">
    <property type="entry name" value="Peptidase_M23"/>
    <property type="match status" value="1"/>
</dbReference>
<keyword evidence="4" id="KW-0378">Hydrolase</keyword>
<evidence type="ECO:0000256" key="5">
    <source>
        <dbReference type="ARBA" id="ARBA00022833"/>
    </source>
</evidence>
<feature type="region of interest" description="Disordered" evidence="8">
    <location>
        <begin position="249"/>
        <end position="287"/>
    </location>
</feature>
<dbReference type="RefSeq" id="WP_151179592.1">
    <property type="nucleotide sequence ID" value="NZ_CP042906.1"/>
</dbReference>
<keyword evidence="5" id="KW-0862">Zinc</keyword>
<evidence type="ECO:0000256" key="9">
    <source>
        <dbReference type="SAM" id="SignalP"/>
    </source>
</evidence>
<sequence>MTRSGFPRWPLVLLLTVLTAAPACPGRAQETEAQDQDQLKQVEQQLQRDRDRIEALQAQQTKIAGEIAALQDRMVAAARRAQDLETGLDEIAGTLATLEESLDTKEAELAGRRKQMDASLAALGWLALQPPAALLIGADRPLDRLRGALLLGSALPALKTRMSDLRSSLAELGRLKQEIAQRKTALEDESASLADENRDIAKMVAARQALATKTGAEQAAASKRVEKLAGEAKDLRDLLARLATLTPPAKPDVAAGAGATPSPGETQLAALPGPASRRPFPDPPSAIALPAAGTVLAGFGDTLETGGKSQGVTFRTRSEAQVVAPFDGQVVFKGPFRGYGAILIIEHAGGYHSLLAGLGRIDVTLGQWVKEGEPVGQMGPVASGGPKLYVELRRGGQPIDPAPWLGIRDN</sequence>
<evidence type="ECO:0000313" key="12">
    <source>
        <dbReference type="Proteomes" id="UP000326202"/>
    </source>
</evidence>
<dbReference type="SUPFAM" id="SSF51261">
    <property type="entry name" value="Duplicated hybrid motif"/>
    <property type="match status" value="1"/>
</dbReference>
<evidence type="ECO:0000259" key="10">
    <source>
        <dbReference type="Pfam" id="PF01551"/>
    </source>
</evidence>
<feature type="chain" id="PRO_5023886407" evidence="9">
    <location>
        <begin position="29"/>
        <end position="410"/>
    </location>
</feature>
<keyword evidence="3" id="KW-0479">Metal-binding</keyword>
<evidence type="ECO:0000256" key="6">
    <source>
        <dbReference type="ARBA" id="ARBA00023049"/>
    </source>
</evidence>
<dbReference type="GO" id="GO:0006508">
    <property type="term" value="P:proteolysis"/>
    <property type="evidence" value="ECO:0007669"/>
    <property type="project" value="UniProtKB-KW"/>
</dbReference>
<feature type="domain" description="M23ase beta-sheet core" evidence="10">
    <location>
        <begin position="308"/>
        <end position="401"/>
    </location>
</feature>
<feature type="coiled-coil region" evidence="7">
    <location>
        <begin position="169"/>
        <end position="196"/>
    </location>
</feature>
<keyword evidence="7" id="KW-0175">Coiled coil</keyword>
<keyword evidence="6" id="KW-0482">Metalloprotease</keyword>
<evidence type="ECO:0000256" key="2">
    <source>
        <dbReference type="ARBA" id="ARBA00022670"/>
    </source>
</evidence>
<accession>A0A5J6MQ58</accession>
<keyword evidence="12" id="KW-1185">Reference proteome</keyword>
<proteinExistence type="predicted"/>
<dbReference type="Proteomes" id="UP000326202">
    <property type="component" value="Chromosome"/>
</dbReference>
<feature type="coiled-coil region" evidence="7">
    <location>
        <begin position="32"/>
        <end position="115"/>
    </location>
</feature>
<dbReference type="InterPro" id="IPR050570">
    <property type="entry name" value="Cell_wall_metabolism_enzyme"/>
</dbReference>
<organism evidence="11 12">
    <name type="scientific">Hypericibacter terrae</name>
    <dbReference type="NCBI Taxonomy" id="2602015"/>
    <lineage>
        <taxon>Bacteria</taxon>
        <taxon>Pseudomonadati</taxon>
        <taxon>Pseudomonadota</taxon>
        <taxon>Alphaproteobacteria</taxon>
        <taxon>Rhodospirillales</taxon>
        <taxon>Dongiaceae</taxon>
        <taxon>Hypericibacter</taxon>
    </lineage>
</organism>
<evidence type="ECO:0000313" key="11">
    <source>
        <dbReference type="EMBL" id="QEX19533.1"/>
    </source>
</evidence>
<keyword evidence="9" id="KW-0732">Signal</keyword>
<dbReference type="Gene3D" id="2.70.70.10">
    <property type="entry name" value="Glucose Permease (Domain IIA)"/>
    <property type="match status" value="1"/>
</dbReference>
<dbReference type="PANTHER" id="PTHR21666">
    <property type="entry name" value="PEPTIDASE-RELATED"/>
    <property type="match status" value="1"/>
</dbReference>
<dbReference type="AlphaFoldDB" id="A0A5J6MQ58"/>
<name>A0A5J6MQ58_9PROT</name>
<dbReference type="EMBL" id="CP042906">
    <property type="protein sequence ID" value="QEX19533.1"/>
    <property type="molecule type" value="Genomic_DNA"/>
</dbReference>
<dbReference type="GO" id="GO:0046872">
    <property type="term" value="F:metal ion binding"/>
    <property type="evidence" value="ECO:0007669"/>
    <property type="project" value="UniProtKB-KW"/>
</dbReference>
<evidence type="ECO:0000256" key="4">
    <source>
        <dbReference type="ARBA" id="ARBA00022801"/>
    </source>
</evidence>
<keyword evidence="2" id="KW-0645">Protease</keyword>
<dbReference type="KEGG" id="htq:FRZ44_48470"/>
<gene>
    <name evidence="11" type="ORF">FRZ44_48470</name>
</gene>
<protein>
    <submittedName>
        <fullName evidence="11">Membrane protein</fullName>
    </submittedName>
</protein>
<reference evidence="11 12" key="1">
    <citation type="submission" date="2019-08" db="EMBL/GenBank/DDBJ databases">
        <title>Hyperibacter terrae gen. nov., sp. nov. and Hyperibacter viscosus sp. nov., two new members in the family Rhodospirillaceae isolated from the rhizosphere of Hypericum perforatum.</title>
        <authorList>
            <person name="Noviana Z."/>
        </authorList>
    </citation>
    <scope>NUCLEOTIDE SEQUENCE [LARGE SCALE GENOMIC DNA]</scope>
    <source>
        <strain evidence="11 12">R5913</strain>
    </source>
</reference>